<name>A0A841KYS7_9FIRM</name>
<feature type="transmembrane region" description="Helical" evidence="1">
    <location>
        <begin position="145"/>
        <end position="167"/>
    </location>
</feature>
<keyword evidence="2" id="KW-0808">Transferase</keyword>
<organism evidence="2 3">
    <name type="scientific">Anaerosolibacter carboniphilus</name>
    <dbReference type="NCBI Taxonomy" id="1417629"/>
    <lineage>
        <taxon>Bacteria</taxon>
        <taxon>Bacillati</taxon>
        <taxon>Bacillota</taxon>
        <taxon>Clostridia</taxon>
        <taxon>Peptostreptococcales</taxon>
        <taxon>Thermotaleaceae</taxon>
        <taxon>Anaerosolibacter</taxon>
    </lineage>
</organism>
<evidence type="ECO:0000256" key="1">
    <source>
        <dbReference type="SAM" id="Phobius"/>
    </source>
</evidence>
<keyword evidence="1" id="KW-1133">Transmembrane helix</keyword>
<feature type="transmembrane region" description="Helical" evidence="1">
    <location>
        <begin position="12"/>
        <end position="36"/>
    </location>
</feature>
<dbReference type="GO" id="GO:0016740">
    <property type="term" value="F:transferase activity"/>
    <property type="evidence" value="ECO:0007669"/>
    <property type="project" value="UniProtKB-KW"/>
</dbReference>
<gene>
    <name evidence="2" type="ORF">HNQ80_004815</name>
</gene>
<protein>
    <submittedName>
        <fullName evidence="2">Glucan phosphoethanolaminetransferase (Alkaline phosphatase superfamily)</fullName>
    </submittedName>
</protein>
<comment type="caution">
    <text evidence="2">The sequence shown here is derived from an EMBL/GenBank/DDBJ whole genome shotgun (WGS) entry which is preliminary data.</text>
</comment>
<evidence type="ECO:0000313" key="2">
    <source>
        <dbReference type="EMBL" id="MBB6218641.1"/>
    </source>
</evidence>
<feature type="transmembrane region" description="Helical" evidence="1">
    <location>
        <begin position="56"/>
        <end position="75"/>
    </location>
</feature>
<keyword evidence="3" id="KW-1185">Reference proteome</keyword>
<accession>A0A841KYS7</accession>
<feature type="transmembrane region" description="Helical" evidence="1">
    <location>
        <begin position="95"/>
        <end position="118"/>
    </location>
</feature>
<dbReference type="EMBL" id="JACHEN010000044">
    <property type="protein sequence ID" value="MBB6218641.1"/>
    <property type="molecule type" value="Genomic_DNA"/>
</dbReference>
<sequence length="184" mass="20942">MDSFISNGIKGLGMIVVFAIIAFLFIIGLGFSVNLVDVFISLIEETASHAVDHIKKYSVIAITFILIYPIILANIRALKKNRSSFISQLLDTTTFIYNIFISSGFIWLIIFTFGNPFINLIEIMRNMEEKTKTFIPVISNIIEDIIVLLIMIAMIVLPIVIIPYLQIKITNKYESKMNFLVKKE</sequence>
<dbReference type="Proteomes" id="UP000579281">
    <property type="component" value="Unassembled WGS sequence"/>
</dbReference>
<keyword evidence="1" id="KW-0472">Membrane</keyword>
<evidence type="ECO:0000313" key="3">
    <source>
        <dbReference type="Proteomes" id="UP000579281"/>
    </source>
</evidence>
<dbReference type="RefSeq" id="WP_184313296.1">
    <property type="nucleotide sequence ID" value="NZ_JACHEN010000044.1"/>
</dbReference>
<reference evidence="2 3" key="1">
    <citation type="submission" date="2020-08" db="EMBL/GenBank/DDBJ databases">
        <title>Genomic Encyclopedia of Type Strains, Phase IV (KMG-IV): sequencing the most valuable type-strain genomes for metagenomic binning, comparative biology and taxonomic classification.</title>
        <authorList>
            <person name="Goeker M."/>
        </authorList>
    </citation>
    <scope>NUCLEOTIDE SEQUENCE [LARGE SCALE GENOMIC DNA]</scope>
    <source>
        <strain evidence="2 3">DSM 103526</strain>
    </source>
</reference>
<proteinExistence type="predicted"/>
<dbReference type="AlphaFoldDB" id="A0A841KYS7"/>
<keyword evidence="1" id="KW-0812">Transmembrane</keyword>